<dbReference type="Proteomes" id="UP000688947">
    <property type="component" value="Unassembled WGS sequence"/>
</dbReference>
<accession>A0A8T1UH44</accession>
<comment type="caution">
    <text evidence="1">The sequence shown here is derived from an EMBL/GenBank/DDBJ whole genome shotgun (WGS) entry which is preliminary data.</text>
</comment>
<proteinExistence type="predicted"/>
<reference evidence="1" key="1">
    <citation type="submission" date="2021-01" db="EMBL/GenBank/DDBJ databases">
        <title>Phytophthora aleatoria, a newly-described species from Pinus radiata is distinct from Phytophthora cactorum isolates based on comparative genomics.</title>
        <authorList>
            <person name="Mcdougal R."/>
            <person name="Panda P."/>
            <person name="Williams N."/>
            <person name="Studholme D.J."/>
        </authorList>
    </citation>
    <scope>NUCLEOTIDE SEQUENCE</scope>
    <source>
        <strain evidence="1">NZFS 3830</strain>
    </source>
</reference>
<evidence type="ECO:0000313" key="1">
    <source>
        <dbReference type="EMBL" id="KAG6962038.1"/>
    </source>
</evidence>
<protein>
    <submittedName>
        <fullName evidence="1">Uncharacterized protein</fullName>
    </submittedName>
</protein>
<feature type="non-terminal residue" evidence="1">
    <location>
        <position position="1"/>
    </location>
</feature>
<evidence type="ECO:0000313" key="2">
    <source>
        <dbReference type="Proteomes" id="UP000688947"/>
    </source>
</evidence>
<organism evidence="1 2">
    <name type="scientific">Phytophthora cactorum</name>
    <dbReference type="NCBI Taxonomy" id="29920"/>
    <lineage>
        <taxon>Eukaryota</taxon>
        <taxon>Sar</taxon>
        <taxon>Stramenopiles</taxon>
        <taxon>Oomycota</taxon>
        <taxon>Peronosporomycetes</taxon>
        <taxon>Peronosporales</taxon>
        <taxon>Peronosporaceae</taxon>
        <taxon>Phytophthora</taxon>
    </lineage>
</organism>
<dbReference type="AlphaFoldDB" id="A0A8T1UH44"/>
<sequence length="86" mass="9732">HGFQRLLAATKKGKLDVEGIDWNPTTPQLCETWMQSEGWKARSGLLQWRGHAISLRALGQRTLRETQYLQHNGAPGRTSKHVTLVL</sequence>
<dbReference type="OrthoDB" id="10483742at2759"/>
<gene>
    <name evidence="1" type="ORF">JG687_00007356</name>
</gene>
<name>A0A8T1UH44_9STRA</name>
<dbReference type="EMBL" id="JAENGZ010000322">
    <property type="protein sequence ID" value="KAG6962038.1"/>
    <property type="molecule type" value="Genomic_DNA"/>
</dbReference>